<accession>A0AAD9K6U8</accession>
<evidence type="ECO:0000313" key="2">
    <source>
        <dbReference type="Proteomes" id="UP001208570"/>
    </source>
</evidence>
<reference evidence="1" key="1">
    <citation type="journal article" date="2023" name="Mol. Biol. Evol.">
        <title>Third-Generation Sequencing Reveals the Adaptive Role of the Epigenome in Three Deep-Sea Polychaetes.</title>
        <authorList>
            <person name="Perez M."/>
            <person name="Aroh O."/>
            <person name="Sun Y."/>
            <person name="Lan Y."/>
            <person name="Juniper S.K."/>
            <person name="Young C.R."/>
            <person name="Angers B."/>
            <person name="Qian P.Y."/>
        </authorList>
    </citation>
    <scope>NUCLEOTIDE SEQUENCE</scope>
    <source>
        <strain evidence="1">P08H-3</strain>
    </source>
</reference>
<sequence>MSLIINLTPNCHFKAHQERAYQEYVANKARERAIQQEQYFEQLITTIQAELNSICNIYTTLMYDSMRRKIIRFDHGDIPAQITPRISTSCFDREPFMSGEG</sequence>
<dbReference type="Proteomes" id="UP001208570">
    <property type="component" value="Unassembled WGS sequence"/>
</dbReference>
<organism evidence="1 2">
    <name type="scientific">Paralvinella palmiformis</name>
    <dbReference type="NCBI Taxonomy" id="53620"/>
    <lineage>
        <taxon>Eukaryota</taxon>
        <taxon>Metazoa</taxon>
        <taxon>Spiralia</taxon>
        <taxon>Lophotrochozoa</taxon>
        <taxon>Annelida</taxon>
        <taxon>Polychaeta</taxon>
        <taxon>Sedentaria</taxon>
        <taxon>Canalipalpata</taxon>
        <taxon>Terebellida</taxon>
        <taxon>Terebelliformia</taxon>
        <taxon>Alvinellidae</taxon>
        <taxon>Paralvinella</taxon>
    </lineage>
</organism>
<dbReference type="AlphaFoldDB" id="A0AAD9K6U8"/>
<keyword evidence="2" id="KW-1185">Reference proteome</keyword>
<evidence type="ECO:0000313" key="1">
    <source>
        <dbReference type="EMBL" id="KAK2165500.1"/>
    </source>
</evidence>
<gene>
    <name evidence="1" type="ORF">LSH36_49g04049</name>
</gene>
<comment type="caution">
    <text evidence="1">The sequence shown here is derived from an EMBL/GenBank/DDBJ whole genome shotgun (WGS) entry which is preliminary data.</text>
</comment>
<dbReference type="EMBL" id="JAODUP010000049">
    <property type="protein sequence ID" value="KAK2165500.1"/>
    <property type="molecule type" value="Genomic_DNA"/>
</dbReference>
<protein>
    <submittedName>
        <fullName evidence="1">Uncharacterized protein</fullName>
    </submittedName>
</protein>
<proteinExistence type="predicted"/>
<name>A0AAD9K6U8_9ANNE</name>